<accession>A0A2S8G7D8</accession>
<dbReference type="Proteomes" id="UP000238322">
    <property type="component" value="Unassembled WGS sequence"/>
</dbReference>
<feature type="domain" description="Helix-turn-helix" evidence="1">
    <location>
        <begin position="37"/>
        <end position="85"/>
    </location>
</feature>
<dbReference type="AlphaFoldDB" id="A0A2S8G7D8"/>
<proteinExistence type="predicted"/>
<dbReference type="InterPro" id="IPR041657">
    <property type="entry name" value="HTH_17"/>
</dbReference>
<evidence type="ECO:0000313" key="3">
    <source>
        <dbReference type="Proteomes" id="UP000238322"/>
    </source>
</evidence>
<gene>
    <name evidence="2" type="ORF">C5Y83_00085</name>
</gene>
<evidence type="ECO:0000313" key="2">
    <source>
        <dbReference type="EMBL" id="PQO40376.1"/>
    </source>
</evidence>
<name>A0A2S8G7D8_9BACT</name>
<sequence>MTGKPVTSEASEVHQILVDMQATLRQLMSRESVPQRFLTISSAARFTDLSEESIRRLIASRKLTAHRPVRGRVLIDRLELESLIRGSVKTPRRGRGRKSD</sequence>
<dbReference type="EMBL" id="PUHY01000001">
    <property type="protein sequence ID" value="PQO40376.1"/>
    <property type="molecule type" value="Genomic_DNA"/>
</dbReference>
<reference evidence="2 3" key="1">
    <citation type="submission" date="2018-02" db="EMBL/GenBank/DDBJ databases">
        <title>Comparative genomes isolates from brazilian mangrove.</title>
        <authorList>
            <person name="Araujo J.E."/>
            <person name="Taketani R.G."/>
            <person name="Silva M.C.P."/>
            <person name="Loureco M.V."/>
            <person name="Andreote F.D."/>
        </authorList>
    </citation>
    <scope>NUCLEOTIDE SEQUENCE [LARGE SCALE GENOMIC DNA]</scope>
    <source>
        <strain evidence="2 3">Hex-1 MGV</strain>
    </source>
</reference>
<protein>
    <recommendedName>
        <fullName evidence="1">Helix-turn-helix domain-containing protein</fullName>
    </recommendedName>
</protein>
<organism evidence="2 3">
    <name type="scientific">Blastopirellula marina</name>
    <dbReference type="NCBI Taxonomy" id="124"/>
    <lineage>
        <taxon>Bacteria</taxon>
        <taxon>Pseudomonadati</taxon>
        <taxon>Planctomycetota</taxon>
        <taxon>Planctomycetia</taxon>
        <taxon>Pirellulales</taxon>
        <taxon>Pirellulaceae</taxon>
        <taxon>Blastopirellula</taxon>
    </lineage>
</organism>
<dbReference type="NCBIfam" id="TIGR01764">
    <property type="entry name" value="excise"/>
    <property type="match status" value="1"/>
</dbReference>
<dbReference type="InterPro" id="IPR010093">
    <property type="entry name" value="SinI_DNA-bd"/>
</dbReference>
<dbReference type="Pfam" id="PF12728">
    <property type="entry name" value="HTH_17"/>
    <property type="match status" value="1"/>
</dbReference>
<evidence type="ECO:0000259" key="1">
    <source>
        <dbReference type="Pfam" id="PF12728"/>
    </source>
</evidence>
<comment type="caution">
    <text evidence="2">The sequence shown here is derived from an EMBL/GenBank/DDBJ whole genome shotgun (WGS) entry which is preliminary data.</text>
</comment>
<dbReference type="GO" id="GO:0003677">
    <property type="term" value="F:DNA binding"/>
    <property type="evidence" value="ECO:0007669"/>
    <property type="project" value="InterPro"/>
</dbReference>
<dbReference type="RefSeq" id="WP_105327611.1">
    <property type="nucleotide sequence ID" value="NZ_PUHY01000001.1"/>
</dbReference>